<protein>
    <recommendedName>
        <fullName evidence="3">Phosducin domain-containing protein</fullName>
    </recommendedName>
</protein>
<gene>
    <name evidence="4" type="ORF">AMS68_000285</name>
</gene>
<sequence>MASSEAQQEFDELMRNKERRGTHPEDGPGSVSEQNDDEHVYETMKEQAIPRQSMSSNRDIVPKARSGFNTGPKGVIADAQNYRTAQREYRSARNSTTVPPTEEELKLGQQLAIEKLAEVEEQDDLEDDNDDLDDEFMAQWRQQRLQAMHKGAYTNTIQDHSSSKKLYGKMSAVDAEAYLEIVEGSPESTVIVVFISDDASEVSQIFEFCLQSLASKHQSTRFIKLDYEEAEIEAAGVPGIIAYRGGEKFAALIPVLDEMPDDGDLDVTTLEQVMQKHQILR</sequence>
<dbReference type="PANTHER" id="PTHR46052:SF1">
    <property type="entry name" value="PHOSDUCIN-LIKE PROTEIN"/>
    <property type="match status" value="1"/>
</dbReference>
<organism evidence="4 5">
    <name type="scientific">Peltaster fructicola</name>
    <dbReference type="NCBI Taxonomy" id="286661"/>
    <lineage>
        <taxon>Eukaryota</taxon>
        <taxon>Fungi</taxon>
        <taxon>Dikarya</taxon>
        <taxon>Ascomycota</taxon>
        <taxon>Pezizomycotina</taxon>
        <taxon>Dothideomycetes</taxon>
        <taxon>Dothideomycetes incertae sedis</taxon>
        <taxon>Peltaster</taxon>
    </lineage>
</organism>
<dbReference type="OrthoDB" id="70588at2759"/>
<dbReference type="Gene3D" id="1.10.168.10">
    <property type="entry name" value="Phosducin, domain 2"/>
    <property type="match status" value="1"/>
</dbReference>
<dbReference type="InterPro" id="IPR036249">
    <property type="entry name" value="Thioredoxin-like_sf"/>
</dbReference>
<dbReference type="Proteomes" id="UP000503462">
    <property type="component" value="Chromosome 1"/>
</dbReference>
<keyword evidence="5" id="KW-1185">Reference proteome</keyword>
<comment type="similarity">
    <text evidence="1">Belongs to the phosducin family.</text>
</comment>
<reference evidence="4 5" key="1">
    <citation type="journal article" date="2016" name="Sci. Rep.">
        <title>Peltaster fructicola genome reveals evolution from an invasive phytopathogen to an ectophytic parasite.</title>
        <authorList>
            <person name="Xu C."/>
            <person name="Chen H."/>
            <person name="Gleason M.L."/>
            <person name="Xu J.R."/>
            <person name="Liu H."/>
            <person name="Zhang R."/>
            <person name="Sun G."/>
        </authorList>
    </citation>
    <scope>NUCLEOTIDE SEQUENCE [LARGE SCALE GENOMIC DNA]</scope>
    <source>
        <strain evidence="4 5">LNHT1506</strain>
    </source>
</reference>
<evidence type="ECO:0000256" key="2">
    <source>
        <dbReference type="SAM" id="MobiDB-lite"/>
    </source>
</evidence>
<dbReference type="EMBL" id="CP051139">
    <property type="protein sequence ID" value="QIW94767.1"/>
    <property type="molecule type" value="Genomic_DNA"/>
</dbReference>
<dbReference type="InterPro" id="IPR023196">
    <property type="entry name" value="Phosducin_N_dom_sf"/>
</dbReference>
<dbReference type="PANTHER" id="PTHR46052">
    <property type="entry name" value="PHOSDUCIN-LIKE PROTEIN"/>
    <property type="match status" value="1"/>
</dbReference>
<dbReference type="Pfam" id="PF02114">
    <property type="entry name" value="Phosducin"/>
    <property type="match status" value="1"/>
</dbReference>
<dbReference type="Gene3D" id="3.40.30.10">
    <property type="entry name" value="Glutaredoxin"/>
    <property type="match status" value="1"/>
</dbReference>
<proteinExistence type="inferred from homology"/>
<feature type="region of interest" description="Disordered" evidence="2">
    <location>
        <begin position="1"/>
        <end position="75"/>
    </location>
</feature>
<feature type="domain" description="Phosducin" evidence="3">
    <location>
        <begin position="68"/>
        <end position="262"/>
    </location>
</feature>
<name>A0A6H0XJF0_9PEZI</name>
<dbReference type="InterPro" id="IPR051499">
    <property type="entry name" value="Phosducin-like_reg"/>
</dbReference>
<feature type="compositionally biased region" description="Basic and acidic residues" evidence="2">
    <location>
        <begin position="12"/>
        <end position="26"/>
    </location>
</feature>
<accession>A0A6H0XJF0</accession>
<evidence type="ECO:0000313" key="4">
    <source>
        <dbReference type="EMBL" id="QIW94767.1"/>
    </source>
</evidence>
<dbReference type="InterPro" id="IPR024253">
    <property type="entry name" value="Phosducin_thioredoxin-like_dom"/>
</dbReference>
<evidence type="ECO:0000313" key="5">
    <source>
        <dbReference type="Proteomes" id="UP000503462"/>
    </source>
</evidence>
<evidence type="ECO:0000256" key="1">
    <source>
        <dbReference type="ARBA" id="ARBA00009686"/>
    </source>
</evidence>
<dbReference type="SUPFAM" id="SSF52833">
    <property type="entry name" value="Thioredoxin-like"/>
    <property type="match status" value="1"/>
</dbReference>
<evidence type="ECO:0000259" key="3">
    <source>
        <dbReference type="Pfam" id="PF02114"/>
    </source>
</evidence>
<dbReference type="AlphaFoldDB" id="A0A6H0XJF0"/>